<organism evidence="4 5">
    <name type="scientific">Chlorella vulgaris</name>
    <name type="common">Green alga</name>
    <dbReference type="NCBI Taxonomy" id="3077"/>
    <lineage>
        <taxon>Eukaryota</taxon>
        <taxon>Viridiplantae</taxon>
        <taxon>Chlorophyta</taxon>
        <taxon>core chlorophytes</taxon>
        <taxon>Trebouxiophyceae</taxon>
        <taxon>Chlorellales</taxon>
        <taxon>Chlorellaceae</taxon>
        <taxon>Chlorella clade</taxon>
        <taxon>Chlorella</taxon>
    </lineage>
</organism>
<feature type="compositionally biased region" description="Low complexity" evidence="2">
    <location>
        <begin position="749"/>
        <end position="759"/>
    </location>
</feature>
<accession>A0A9D4TF64</accession>
<feature type="region of interest" description="Disordered" evidence="2">
    <location>
        <begin position="399"/>
        <end position="419"/>
    </location>
</feature>
<protein>
    <submittedName>
        <fullName evidence="4">Uncharacterized protein</fullName>
    </submittedName>
</protein>
<feature type="compositionally biased region" description="Polar residues" evidence="2">
    <location>
        <begin position="801"/>
        <end position="813"/>
    </location>
</feature>
<dbReference type="Proteomes" id="UP001055712">
    <property type="component" value="Unassembled WGS sequence"/>
</dbReference>
<evidence type="ECO:0000256" key="3">
    <source>
        <dbReference type="SAM" id="Phobius"/>
    </source>
</evidence>
<dbReference type="SUPFAM" id="SSF48403">
    <property type="entry name" value="Ankyrin repeat"/>
    <property type="match status" value="1"/>
</dbReference>
<feature type="region of interest" description="Disordered" evidence="2">
    <location>
        <begin position="314"/>
        <end position="342"/>
    </location>
</feature>
<dbReference type="PROSITE" id="PS50088">
    <property type="entry name" value="ANK_REPEAT"/>
    <property type="match status" value="1"/>
</dbReference>
<comment type="caution">
    <text evidence="4">The sequence shown here is derived from an EMBL/GenBank/DDBJ whole genome shotgun (WGS) entry which is preliminary data.</text>
</comment>
<dbReference type="AlphaFoldDB" id="A0A9D4TF64"/>
<feature type="region of interest" description="Disordered" evidence="2">
    <location>
        <begin position="886"/>
        <end position="914"/>
    </location>
</feature>
<dbReference type="Gene3D" id="1.25.40.20">
    <property type="entry name" value="Ankyrin repeat-containing domain"/>
    <property type="match status" value="1"/>
</dbReference>
<name>A0A9D4TF64_CHLVU</name>
<feature type="repeat" description="ANK" evidence="1">
    <location>
        <begin position="254"/>
        <end position="286"/>
    </location>
</feature>
<evidence type="ECO:0000313" key="5">
    <source>
        <dbReference type="Proteomes" id="UP001055712"/>
    </source>
</evidence>
<evidence type="ECO:0000256" key="1">
    <source>
        <dbReference type="PROSITE-ProRule" id="PRU00023"/>
    </source>
</evidence>
<feature type="region of interest" description="Disordered" evidence="2">
    <location>
        <begin position="703"/>
        <end position="861"/>
    </location>
</feature>
<sequence length="1007" mass="99810">MGRGSRSAAGGGRGGRGGRRGPGGGASGRTGRPGQPAATAPVGDALLVELCAAPEFHEALKGTDCPAKSHEASDGATPLGTCELELADWSHLGALIGWFRDGLAADPQAELSFSPKLTKQLRASVHGTATAVGLGALGTSSRGLGEERRVVVLAKERAERALPALDAKQDHKAFWVWRWALQQGLQVSRDEVAEMVHKDVLPADLQAIWVKQSAQQKAVEQLCAAAAAGDTAAMEAALAAQPGLLSEKIFNVQTGVAPLHVAAREGQMDALQLLLDRGADLEMKDGHGWTALMVARKFEQSDVEGVLLRAGARDPDKGKSILDQSSRLPRNKPAARSGGSPAAPVVHAAAASAAGAASAGSVASSPAAASEVDSAVSVCGTDRDIQAASVGSNVGDYADSQYQGSGTEQGSNTVGCELGEEDPASAASAVAPGKETVEAVVAADAAADFLREQTGPAAAAAAEAALEPDTAAEAAEAEAVSERLVAATDSLREQAAAVEAAAEAAAEADAAAEAEAAGEEIAAAADSMREQAAAVEAAAEAVAVADAAAEAEAAREQVGAATDSLREQAEAVAAAAQAAAEVDAAAEAAAAAELEAAEEEAAAEEAAEEETAAAESAAGTAEEVAIRAFEVAVAAAEAAEWAAEEAESMGGTVGTERAAAFRKESAAAVAAAAAAAVAVGDALDDVMETMRSGTSMHLTLAPAAQAAPAGPQPASDLTQGRSLPTLDLDFDADSNTLSTARSPAPPPASSAAPPASDSSVVMRSRLAGEVQEEDTPASYASVAARPAPAREAGEAPSASSTAAQLVTPSTEASHASYASVAARPPHEGQQRESGSASSTTAQLGTAGKQTVDAKAEEERHEAVLAEGAQAAVGAAAVAVATSGTAAAAAGRNSRDDKVPNDTAPVPASATATVTDGGMEEGQTVQEAAVAAAADLHAKAAAAAEQAAAAAKGAAAAASEAASAARAGLEARLPEWSVWVQEHPGSVMAGAGVAVAAVAAVLLFTRRW</sequence>
<feature type="region of interest" description="Disordered" evidence="2">
    <location>
        <begin position="595"/>
        <end position="619"/>
    </location>
</feature>
<feature type="compositionally biased region" description="Polar residues" evidence="2">
    <location>
        <begin position="831"/>
        <end position="843"/>
    </location>
</feature>
<feature type="compositionally biased region" description="Low complexity" evidence="2">
    <location>
        <begin position="776"/>
        <end position="800"/>
    </location>
</feature>
<dbReference type="InterPro" id="IPR036770">
    <property type="entry name" value="Ankyrin_rpt-contain_sf"/>
</dbReference>
<dbReference type="InterPro" id="IPR036867">
    <property type="entry name" value="R3H_dom_sf"/>
</dbReference>
<feature type="compositionally biased region" description="Low complexity" evidence="2">
    <location>
        <begin position="902"/>
        <end position="914"/>
    </location>
</feature>
<feature type="compositionally biased region" description="Gly residues" evidence="2">
    <location>
        <begin position="1"/>
        <end position="28"/>
    </location>
</feature>
<feature type="compositionally biased region" description="Low complexity" evidence="2">
    <location>
        <begin position="703"/>
        <end position="714"/>
    </location>
</feature>
<dbReference type="InterPro" id="IPR002110">
    <property type="entry name" value="Ankyrin_rpt"/>
</dbReference>
<dbReference type="Gene3D" id="3.30.1370.50">
    <property type="entry name" value="R3H-like domain"/>
    <property type="match status" value="1"/>
</dbReference>
<reference evidence="4" key="1">
    <citation type="journal article" date="2019" name="Plant J.">
        <title>Chlorella vulgaris genome assembly and annotation reveals the molecular basis for metabolic acclimation to high light conditions.</title>
        <authorList>
            <person name="Cecchin M."/>
            <person name="Marcolungo L."/>
            <person name="Rossato M."/>
            <person name="Girolomoni L."/>
            <person name="Cosentino E."/>
            <person name="Cuine S."/>
            <person name="Li-Beisson Y."/>
            <person name="Delledonne M."/>
            <person name="Ballottari M."/>
        </authorList>
    </citation>
    <scope>NUCLEOTIDE SEQUENCE</scope>
    <source>
        <strain evidence="4">211/11P</strain>
    </source>
</reference>
<gene>
    <name evidence="4" type="ORF">D9Q98_009441</name>
</gene>
<feature type="compositionally biased region" description="Polar residues" evidence="2">
    <location>
        <begin position="400"/>
        <end position="414"/>
    </location>
</feature>
<feature type="transmembrane region" description="Helical" evidence="3">
    <location>
        <begin position="986"/>
        <end position="1004"/>
    </location>
</feature>
<keyword evidence="3" id="KW-0812">Transmembrane</keyword>
<dbReference type="GO" id="GO:0003676">
    <property type="term" value="F:nucleic acid binding"/>
    <property type="evidence" value="ECO:0007669"/>
    <property type="project" value="InterPro"/>
</dbReference>
<proteinExistence type="predicted"/>
<evidence type="ECO:0000313" key="4">
    <source>
        <dbReference type="EMBL" id="KAI3424078.1"/>
    </source>
</evidence>
<feature type="compositionally biased region" description="Basic and acidic residues" evidence="2">
    <location>
        <begin position="851"/>
        <end position="861"/>
    </location>
</feature>
<keyword evidence="3" id="KW-1133">Transmembrane helix</keyword>
<evidence type="ECO:0000256" key="2">
    <source>
        <dbReference type="SAM" id="MobiDB-lite"/>
    </source>
</evidence>
<dbReference type="PROSITE" id="PS50297">
    <property type="entry name" value="ANK_REP_REGION"/>
    <property type="match status" value="1"/>
</dbReference>
<reference evidence="4" key="2">
    <citation type="submission" date="2020-11" db="EMBL/GenBank/DDBJ databases">
        <authorList>
            <person name="Cecchin M."/>
            <person name="Marcolungo L."/>
            <person name="Rossato M."/>
            <person name="Girolomoni L."/>
            <person name="Cosentino E."/>
            <person name="Cuine S."/>
            <person name="Li-Beisson Y."/>
            <person name="Delledonne M."/>
            <person name="Ballottari M."/>
        </authorList>
    </citation>
    <scope>NUCLEOTIDE SEQUENCE</scope>
    <source>
        <strain evidence="4">211/11P</strain>
        <tissue evidence="4">Whole cell</tissue>
    </source>
</reference>
<feature type="compositionally biased region" description="Acidic residues" evidence="2">
    <location>
        <begin position="595"/>
        <end position="612"/>
    </location>
</feature>
<feature type="region of interest" description="Disordered" evidence="2">
    <location>
        <begin position="1"/>
        <end position="39"/>
    </location>
</feature>
<keyword evidence="3" id="KW-0472">Membrane</keyword>
<keyword evidence="5" id="KW-1185">Reference proteome</keyword>
<dbReference type="OrthoDB" id="539213at2759"/>
<dbReference type="EMBL" id="SIDB01000013">
    <property type="protein sequence ID" value="KAI3424078.1"/>
    <property type="molecule type" value="Genomic_DNA"/>
</dbReference>
<dbReference type="SMART" id="SM00248">
    <property type="entry name" value="ANK"/>
    <property type="match status" value="2"/>
</dbReference>
<dbReference type="Pfam" id="PF12796">
    <property type="entry name" value="Ank_2"/>
    <property type="match status" value="1"/>
</dbReference>
<keyword evidence="1" id="KW-0040">ANK repeat</keyword>